<dbReference type="Pfam" id="PF00932">
    <property type="entry name" value="LTD"/>
    <property type="match status" value="1"/>
</dbReference>
<feature type="compositionally biased region" description="Low complexity" evidence="7">
    <location>
        <begin position="10"/>
        <end position="41"/>
    </location>
</feature>
<dbReference type="Gene3D" id="1.20.5.170">
    <property type="match status" value="1"/>
</dbReference>
<feature type="coiled-coil region" evidence="6">
    <location>
        <begin position="251"/>
        <end position="350"/>
    </location>
</feature>
<dbReference type="Gene3D" id="1.20.5.1160">
    <property type="entry name" value="Vasodilator-stimulated phosphoprotein"/>
    <property type="match status" value="1"/>
</dbReference>
<keyword evidence="4" id="KW-0539">Nucleus</keyword>
<dbReference type="PROSITE" id="PS51841">
    <property type="entry name" value="LTD"/>
    <property type="match status" value="1"/>
</dbReference>
<name>A0A226F4I6_FOLCA</name>
<evidence type="ECO:0000256" key="6">
    <source>
        <dbReference type="SAM" id="Coils"/>
    </source>
</evidence>
<dbReference type="GO" id="GO:0007097">
    <property type="term" value="P:nuclear migration"/>
    <property type="evidence" value="ECO:0007669"/>
    <property type="project" value="TreeGrafter"/>
</dbReference>
<dbReference type="PANTHER" id="PTHR45721">
    <property type="entry name" value="LAMIN DM0-RELATED"/>
    <property type="match status" value="1"/>
</dbReference>
<dbReference type="EMBL" id="LNIX01000001">
    <property type="protein sequence ID" value="OXA64091.1"/>
    <property type="molecule type" value="Genomic_DNA"/>
</dbReference>
<dbReference type="InterPro" id="IPR001322">
    <property type="entry name" value="Lamin_tail_dom"/>
</dbReference>
<dbReference type="InterPro" id="IPR018039">
    <property type="entry name" value="IF_conserved"/>
</dbReference>
<evidence type="ECO:0000313" key="11">
    <source>
        <dbReference type="Proteomes" id="UP000198287"/>
    </source>
</evidence>
<evidence type="ECO:0000259" key="8">
    <source>
        <dbReference type="PROSITE" id="PS51841"/>
    </source>
</evidence>
<dbReference type="GO" id="GO:0051664">
    <property type="term" value="P:nuclear pore localization"/>
    <property type="evidence" value="ECO:0007669"/>
    <property type="project" value="TreeGrafter"/>
</dbReference>
<feature type="coiled-coil region" evidence="6">
    <location>
        <begin position="52"/>
        <end position="220"/>
    </location>
</feature>
<evidence type="ECO:0000313" key="10">
    <source>
        <dbReference type="EMBL" id="OXA64091.1"/>
    </source>
</evidence>
<dbReference type="GO" id="GO:0006998">
    <property type="term" value="P:nuclear envelope organization"/>
    <property type="evidence" value="ECO:0007669"/>
    <property type="project" value="TreeGrafter"/>
</dbReference>
<evidence type="ECO:0000256" key="1">
    <source>
        <dbReference type="ARBA" id="ARBA00004123"/>
    </source>
</evidence>
<evidence type="ECO:0000256" key="7">
    <source>
        <dbReference type="SAM" id="MobiDB-lite"/>
    </source>
</evidence>
<dbReference type="OrthoDB" id="102442at2759"/>
<feature type="region of interest" description="Disordered" evidence="7">
    <location>
        <begin position="1"/>
        <end position="41"/>
    </location>
</feature>
<comment type="similarity">
    <text evidence="5">Belongs to the intermediate filament family.</text>
</comment>
<evidence type="ECO:0000256" key="5">
    <source>
        <dbReference type="RuleBase" id="RU000685"/>
    </source>
</evidence>
<evidence type="ECO:0000259" key="9">
    <source>
        <dbReference type="PROSITE" id="PS51842"/>
    </source>
</evidence>
<dbReference type="STRING" id="158441.A0A226F4I6"/>
<dbReference type="GO" id="GO:0005200">
    <property type="term" value="F:structural constituent of cytoskeleton"/>
    <property type="evidence" value="ECO:0007669"/>
    <property type="project" value="TreeGrafter"/>
</dbReference>
<dbReference type="PANTHER" id="PTHR45721:SF11">
    <property type="entry name" value="LAMIN DM0-RELATED"/>
    <property type="match status" value="1"/>
</dbReference>
<comment type="caution">
    <text evidence="10">The sequence shown here is derived from an EMBL/GenBank/DDBJ whole genome shotgun (WGS) entry which is preliminary data.</text>
</comment>
<keyword evidence="11" id="KW-1185">Reference proteome</keyword>
<dbReference type="PROSITE" id="PS00226">
    <property type="entry name" value="IF_ROD_1"/>
    <property type="match status" value="1"/>
</dbReference>
<evidence type="ECO:0000256" key="2">
    <source>
        <dbReference type="ARBA" id="ARBA00022754"/>
    </source>
</evidence>
<dbReference type="InterPro" id="IPR036415">
    <property type="entry name" value="Lamin_tail_dom_sf"/>
</dbReference>
<dbReference type="Pfam" id="PF00038">
    <property type="entry name" value="Filament"/>
    <property type="match status" value="1"/>
</dbReference>
<dbReference type="SMART" id="SM01391">
    <property type="entry name" value="Filament"/>
    <property type="match status" value="1"/>
</dbReference>
<protein>
    <submittedName>
        <fullName evidence="10">Lamin Dm0</fullName>
    </submittedName>
</protein>
<evidence type="ECO:0000256" key="3">
    <source>
        <dbReference type="ARBA" id="ARBA00023054"/>
    </source>
</evidence>
<proteinExistence type="inferred from homology"/>
<dbReference type="GO" id="GO:0090435">
    <property type="term" value="P:protein localization to nuclear envelope"/>
    <property type="evidence" value="ECO:0007669"/>
    <property type="project" value="TreeGrafter"/>
</dbReference>
<dbReference type="OMA" id="VRIEHEN"/>
<dbReference type="SUPFAM" id="SSF74853">
    <property type="entry name" value="Lamin A/C globular tail domain"/>
    <property type="match status" value="1"/>
</dbReference>
<feature type="domain" description="IF rod" evidence="9">
    <location>
        <begin position="48"/>
        <end position="404"/>
    </location>
</feature>
<dbReference type="GO" id="GO:0031507">
    <property type="term" value="P:heterochromatin formation"/>
    <property type="evidence" value="ECO:0007669"/>
    <property type="project" value="TreeGrafter"/>
</dbReference>
<dbReference type="Proteomes" id="UP000198287">
    <property type="component" value="Unassembled WGS sequence"/>
</dbReference>
<reference evidence="10 11" key="1">
    <citation type="submission" date="2015-12" db="EMBL/GenBank/DDBJ databases">
        <title>The genome of Folsomia candida.</title>
        <authorList>
            <person name="Faddeeva A."/>
            <person name="Derks M.F."/>
            <person name="Anvar Y."/>
            <person name="Smit S."/>
            <person name="Van Straalen N."/>
            <person name="Roelofs D."/>
        </authorList>
    </citation>
    <scope>NUCLEOTIDE SEQUENCE [LARGE SCALE GENOMIC DNA]</scope>
    <source>
        <strain evidence="10 11">VU population</strain>
        <tissue evidence="10">Whole body</tissue>
    </source>
</reference>
<keyword evidence="2 5" id="KW-0403">Intermediate filament</keyword>
<accession>A0A226F4I6</accession>
<dbReference type="GO" id="GO:0005652">
    <property type="term" value="C:nuclear lamina"/>
    <property type="evidence" value="ECO:0007669"/>
    <property type="project" value="TreeGrafter"/>
</dbReference>
<dbReference type="InterPro" id="IPR039008">
    <property type="entry name" value="IF_rod_dom"/>
</dbReference>
<evidence type="ECO:0000256" key="4">
    <source>
        <dbReference type="ARBA" id="ARBA00023242"/>
    </source>
</evidence>
<keyword evidence="3 6" id="KW-0175">Coiled coil</keyword>
<dbReference type="GO" id="GO:0005882">
    <property type="term" value="C:intermediate filament"/>
    <property type="evidence" value="ECO:0007669"/>
    <property type="project" value="UniProtKB-KW"/>
</dbReference>
<organism evidence="10 11">
    <name type="scientific">Folsomia candida</name>
    <name type="common">Springtail</name>
    <dbReference type="NCBI Taxonomy" id="158441"/>
    <lineage>
        <taxon>Eukaryota</taxon>
        <taxon>Metazoa</taxon>
        <taxon>Ecdysozoa</taxon>
        <taxon>Arthropoda</taxon>
        <taxon>Hexapoda</taxon>
        <taxon>Collembola</taxon>
        <taxon>Entomobryomorpha</taxon>
        <taxon>Isotomoidea</taxon>
        <taxon>Isotomidae</taxon>
        <taxon>Proisotominae</taxon>
        <taxon>Folsomia</taxon>
    </lineage>
</organism>
<dbReference type="Gene3D" id="2.60.40.1260">
    <property type="entry name" value="Lamin Tail domain"/>
    <property type="match status" value="1"/>
</dbReference>
<dbReference type="PROSITE" id="PS51842">
    <property type="entry name" value="IF_ROD_2"/>
    <property type="match status" value="1"/>
</dbReference>
<dbReference type="SUPFAM" id="SSF64593">
    <property type="entry name" value="Intermediate filament protein, coiled coil region"/>
    <property type="match status" value="2"/>
</dbReference>
<dbReference type="AlphaFoldDB" id="A0A226F4I6"/>
<sequence>MSSKTKTRGSSAQSSSTTAATSSTPQVPTSSSSVSSPMTPTRLSRIQEKNTLAGLNDRLAAYIDRIRHLEHENQSYQKQITQFEESEQKNITRITTDYENEVMALRKLVDETARDKNKLSNDNSTLKKDYDDIRSKFDKKSKDHQAIQRNLAQAENNLAELQAEASRIGSERDKLVAEKKDFEGEIARLSREVNDLRIKFEQESLAKVEAENQLRTKNQELSFTSQLHQKEIIEMRSRRQVEIQEVDGRLQQEYENKLQQSIQELRAEYEAQLHANKEEMENLYAQRNSDLKNQLKRTQSTLGSKNEEISTLLLKLDVSSQASAKFDQERAELLRKLKDLEKKLEDDHAKFAKMLDARDGEIDSLMKEKSALMMDYQDLMDTKVALDNEIATYRKLLETEERRLSISPTGGRRAGTPSERRGTPLRAVKKRRFEADTYDIQADFEVQATQRGDIAIQEEDADGKFIKLANKGEKDVSLSGWTLTRRAGDLETTHKFYRQMKLEANSVVTIWSSDAPGAVHDPPRNLTMKTQKWFPSDNFLTVLHNNTNEEVATRTTKRVQFSHQRKRLGFGSPEDLFHQEGDEAQGTDRCVIC</sequence>
<feature type="domain" description="LTD" evidence="8">
    <location>
        <begin position="442"/>
        <end position="558"/>
    </location>
</feature>
<comment type="subcellular location">
    <subcellularLocation>
        <location evidence="1">Nucleus</location>
    </subcellularLocation>
</comment>
<gene>
    <name evidence="10" type="ORF">Fcan01_02711</name>
</gene>